<proteinExistence type="predicted"/>
<organism evidence="2 3">
    <name type="scientific">Sphingobium fuliginis (strain ATCC 27551)</name>
    <dbReference type="NCBI Taxonomy" id="336203"/>
    <lineage>
        <taxon>Bacteria</taxon>
        <taxon>Pseudomonadati</taxon>
        <taxon>Pseudomonadota</taxon>
        <taxon>Alphaproteobacteria</taxon>
        <taxon>Sphingomonadales</taxon>
        <taxon>Sphingomonadaceae</taxon>
        <taxon>Sphingobium</taxon>
    </lineage>
</organism>
<dbReference type="EMBL" id="BMDU01000001">
    <property type="protein sequence ID" value="GFZ77853.1"/>
    <property type="molecule type" value="Genomic_DNA"/>
</dbReference>
<evidence type="ECO:0000313" key="3">
    <source>
        <dbReference type="Proteomes" id="UP000628109"/>
    </source>
</evidence>
<dbReference type="Proteomes" id="UP000628109">
    <property type="component" value="Unassembled WGS sequence"/>
</dbReference>
<sequence>MAGLPPAATGLEGSDRPHRLAEPANAIAAQAMSACDPPGSRVSDQHPSGPRQAKLARWSEAE</sequence>
<protein>
    <submittedName>
        <fullName evidence="2">Uncharacterized protein</fullName>
    </submittedName>
</protein>
<evidence type="ECO:0000313" key="2">
    <source>
        <dbReference type="EMBL" id="GFZ77853.1"/>
    </source>
</evidence>
<accession>A0ABQ1EM06</accession>
<evidence type="ECO:0000256" key="1">
    <source>
        <dbReference type="SAM" id="MobiDB-lite"/>
    </source>
</evidence>
<keyword evidence="3" id="KW-1185">Reference proteome</keyword>
<gene>
    <name evidence="2" type="ORF">GCM10019071_02900</name>
</gene>
<comment type="caution">
    <text evidence="2">The sequence shown here is derived from an EMBL/GenBank/DDBJ whole genome shotgun (WGS) entry which is preliminary data.</text>
</comment>
<feature type="region of interest" description="Disordered" evidence="1">
    <location>
        <begin position="1"/>
        <end position="62"/>
    </location>
</feature>
<reference evidence="3" key="1">
    <citation type="journal article" date="2019" name="Int. J. Syst. Evol. Microbiol.">
        <title>The Global Catalogue of Microorganisms (GCM) 10K type strain sequencing project: providing services to taxonomists for standard genome sequencing and annotation.</title>
        <authorList>
            <consortium name="The Broad Institute Genomics Platform"/>
            <consortium name="The Broad Institute Genome Sequencing Center for Infectious Disease"/>
            <person name="Wu L."/>
            <person name="Ma J."/>
        </authorList>
    </citation>
    <scope>NUCLEOTIDE SEQUENCE [LARGE SCALE GENOMIC DNA]</scope>
    <source>
        <strain evidence="3">CCM 7327</strain>
    </source>
</reference>
<name>A0ABQ1EM06_SPHSA</name>